<dbReference type="EMBL" id="VUNI01000013">
    <property type="protein sequence ID" value="MST75070.1"/>
    <property type="molecule type" value="Genomic_DNA"/>
</dbReference>
<dbReference type="AlphaFoldDB" id="A0A6L5YRJ9"/>
<feature type="transmembrane region" description="Helical" evidence="2">
    <location>
        <begin position="217"/>
        <end position="236"/>
    </location>
</feature>
<feature type="chain" id="PRO_5026746332" description="LPXTG cell wall anchor domain-containing protein" evidence="3">
    <location>
        <begin position="24"/>
        <end position="242"/>
    </location>
</feature>
<feature type="region of interest" description="Disordered" evidence="1">
    <location>
        <begin position="151"/>
        <end position="206"/>
    </location>
</feature>
<reference evidence="4 5" key="1">
    <citation type="submission" date="2019-08" db="EMBL/GenBank/DDBJ databases">
        <title>In-depth cultivation of the pig gut microbiome towards novel bacterial diversity and tailored functional studies.</title>
        <authorList>
            <person name="Wylensek D."/>
            <person name="Hitch T.C.A."/>
            <person name="Clavel T."/>
        </authorList>
    </citation>
    <scope>NUCLEOTIDE SEQUENCE [LARGE SCALE GENOMIC DNA]</scope>
    <source>
        <strain evidence="4 5">MUC/MUC-530-WT-4D</strain>
    </source>
</reference>
<proteinExistence type="predicted"/>
<comment type="caution">
    <text evidence="4">The sequence shown here is derived from an EMBL/GenBank/DDBJ whole genome shotgun (WGS) entry which is preliminary data.</text>
</comment>
<evidence type="ECO:0000256" key="1">
    <source>
        <dbReference type="SAM" id="MobiDB-lite"/>
    </source>
</evidence>
<keyword evidence="2" id="KW-0812">Transmembrane</keyword>
<feature type="compositionally biased region" description="Low complexity" evidence="1">
    <location>
        <begin position="157"/>
        <end position="199"/>
    </location>
</feature>
<keyword evidence="3" id="KW-0732">Signal</keyword>
<evidence type="ECO:0008006" key="6">
    <source>
        <dbReference type="Google" id="ProtNLM"/>
    </source>
</evidence>
<evidence type="ECO:0000313" key="4">
    <source>
        <dbReference type="EMBL" id="MST75070.1"/>
    </source>
</evidence>
<protein>
    <recommendedName>
        <fullName evidence="6">LPXTG cell wall anchor domain-containing protein</fullName>
    </recommendedName>
</protein>
<keyword evidence="2" id="KW-1133">Transmembrane helix</keyword>
<organism evidence="4 5">
    <name type="scientific">Roseburia porci</name>
    <dbReference type="NCBI Taxonomy" id="2605790"/>
    <lineage>
        <taxon>Bacteria</taxon>
        <taxon>Bacillati</taxon>
        <taxon>Bacillota</taxon>
        <taxon>Clostridia</taxon>
        <taxon>Lachnospirales</taxon>
        <taxon>Lachnospiraceae</taxon>
        <taxon>Roseburia</taxon>
    </lineage>
</organism>
<name>A0A6L5YRJ9_9FIRM</name>
<keyword evidence="5" id="KW-1185">Reference proteome</keyword>
<evidence type="ECO:0000256" key="3">
    <source>
        <dbReference type="SAM" id="SignalP"/>
    </source>
</evidence>
<gene>
    <name evidence="4" type="ORF">FYJ75_08530</name>
</gene>
<dbReference type="RefSeq" id="WP_154430034.1">
    <property type="nucleotide sequence ID" value="NZ_VUNI01000013.1"/>
</dbReference>
<feature type="signal peptide" evidence="3">
    <location>
        <begin position="1"/>
        <end position="23"/>
    </location>
</feature>
<dbReference type="Proteomes" id="UP000474024">
    <property type="component" value="Unassembled WGS sequence"/>
</dbReference>
<keyword evidence="2" id="KW-0472">Membrane</keyword>
<accession>A0A6L5YRJ9</accession>
<sequence>MKKFVTFVLAAVTALSMTCTAFAAPSPENSDIVNNSGATATIDGKAASVTVKSVGSGVSIPTADQLVKDGLVKEGAKVLGAADITVDGASAEHPVTVTVQVAGVKASTSIVVLHYVNGAWKVESSSTGDGTVTIYGLTSCSPFLFVEGSTPDNSGDTVNNTTNNNTTNNNTTNNNTTNNNSTTNNSTTNTNNNSSVNNSGSASGTAAGISPATGENAMIPVVMVICVIAAAGVVLVSRRRRA</sequence>
<evidence type="ECO:0000313" key="5">
    <source>
        <dbReference type="Proteomes" id="UP000474024"/>
    </source>
</evidence>
<evidence type="ECO:0000256" key="2">
    <source>
        <dbReference type="SAM" id="Phobius"/>
    </source>
</evidence>